<protein>
    <submittedName>
        <fullName evidence="5">OV-16 antigen</fullName>
    </submittedName>
</protein>
<dbReference type="PROSITE" id="PS00022">
    <property type="entry name" value="EGF_1"/>
    <property type="match status" value="1"/>
</dbReference>
<keyword evidence="3" id="KW-0732">Signal</keyword>
<dbReference type="CDD" id="cd00866">
    <property type="entry name" value="PEBP_euk"/>
    <property type="match status" value="2"/>
</dbReference>
<keyword evidence="1" id="KW-1015">Disulfide bond</keyword>
<feature type="disulfide bond" evidence="1">
    <location>
        <begin position="2431"/>
        <end position="2440"/>
    </location>
</feature>
<dbReference type="SUPFAM" id="SSF51126">
    <property type="entry name" value="Pectin lyase-like"/>
    <property type="match status" value="5"/>
</dbReference>
<feature type="signal peptide" evidence="3">
    <location>
        <begin position="1"/>
        <end position="22"/>
    </location>
</feature>
<feature type="compositionally biased region" description="Low complexity" evidence="2">
    <location>
        <begin position="3808"/>
        <end position="3826"/>
    </location>
</feature>
<feature type="compositionally biased region" description="Pro residues" evidence="2">
    <location>
        <begin position="3496"/>
        <end position="3506"/>
    </location>
</feature>
<dbReference type="PROSITE" id="PS01186">
    <property type="entry name" value="EGF_2"/>
    <property type="match status" value="1"/>
</dbReference>
<evidence type="ECO:0000256" key="1">
    <source>
        <dbReference type="PROSITE-ProRule" id="PRU00076"/>
    </source>
</evidence>
<dbReference type="PANTHER" id="PTHR11362:SF82">
    <property type="entry name" value="PHOSPHATIDYLETHANOLAMINE-BINDING PROTEIN 4"/>
    <property type="match status" value="1"/>
</dbReference>
<feature type="compositionally biased region" description="Pro residues" evidence="2">
    <location>
        <begin position="3701"/>
        <end position="3713"/>
    </location>
</feature>
<feature type="compositionally biased region" description="Low complexity" evidence="2">
    <location>
        <begin position="3882"/>
        <end position="3906"/>
    </location>
</feature>
<feature type="region of interest" description="Disordered" evidence="2">
    <location>
        <begin position="1622"/>
        <end position="1641"/>
    </location>
</feature>
<dbReference type="InterPro" id="IPR011050">
    <property type="entry name" value="Pectin_lyase_fold/virulence"/>
</dbReference>
<evidence type="ECO:0000313" key="6">
    <source>
        <dbReference type="Proteomes" id="UP001141327"/>
    </source>
</evidence>
<dbReference type="InterPro" id="IPR036610">
    <property type="entry name" value="PEBP-like_sf"/>
</dbReference>
<dbReference type="PANTHER" id="PTHR11362">
    <property type="entry name" value="PHOSPHATIDYLETHANOLAMINE-BINDING PROTEIN"/>
    <property type="match status" value="1"/>
</dbReference>
<feature type="region of interest" description="Disordered" evidence="2">
    <location>
        <begin position="3757"/>
        <end position="3852"/>
    </location>
</feature>
<comment type="caution">
    <text evidence="5">The sequence shown here is derived from an EMBL/GenBank/DDBJ whole genome shotgun (WGS) entry which is preliminary data.</text>
</comment>
<feature type="region of interest" description="Disordered" evidence="2">
    <location>
        <begin position="3487"/>
        <end position="3651"/>
    </location>
</feature>
<keyword evidence="6" id="KW-1185">Reference proteome</keyword>
<dbReference type="InterPro" id="IPR012334">
    <property type="entry name" value="Pectin_lyas_fold"/>
</dbReference>
<dbReference type="Gene3D" id="3.90.280.10">
    <property type="entry name" value="PEBP-like"/>
    <property type="match status" value="2"/>
</dbReference>
<dbReference type="Pfam" id="PF01161">
    <property type="entry name" value="PBP"/>
    <property type="match status" value="2"/>
</dbReference>
<dbReference type="SUPFAM" id="SSF49777">
    <property type="entry name" value="PEBP-like"/>
    <property type="match status" value="2"/>
</dbReference>
<dbReference type="InterPro" id="IPR035810">
    <property type="entry name" value="PEBP_euk"/>
</dbReference>
<dbReference type="EMBL" id="JAPMOS010000011">
    <property type="protein sequence ID" value="KAJ4460751.1"/>
    <property type="molecule type" value="Genomic_DNA"/>
</dbReference>
<feature type="region of interest" description="Disordered" evidence="2">
    <location>
        <begin position="3864"/>
        <end position="3966"/>
    </location>
</feature>
<feature type="compositionally biased region" description="Low complexity" evidence="2">
    <location>
        <begin position="3621"/>
        <end position="3639"/>
    </location>
</feature>
<name>A0ABQ8UNK3_9EUKA</name>
<feature type="compositionally biased region" description="Polar residues" evidence="2">
    <location>
        <begin position="1623"/>
        <end position="1640"/>
    </location>
</feature>
<keyword evidence="1" id="KW-0245">EGF-like domain</keyword>
<dbReference type="InterPro" id="IPR008914">
    <property type="entry name" value="PEBP"/>
</dbReference>
<accession>A0ABQ8UNK3</accession>
<dbReference type="InterPro" id="IPR000742">
    <property type="entry name" value="EGF"/>
</dbReference>
<feature type="domain" description="EGF-like" evidence="4">
    <location>
        <begin position="2404"/>
        <end position="2441"/>
    </location>
</feature>
<gene>
    <name evidence="5" type="ORF">PAPYR_2988</name>
</gene>
<dbReference type="Gene3D" id="2.160.20.10">
    <property type="entry name" value="Single-stranded right-handed beta-helix, Pectin lyase-like"/>
    <property type="match status" value="1"/>
</dbReference>
<sequence>MGFLTPMKVLFLCAIIFSTVSAASPKLKEVLGDLDLTEITEHQARLRVIYGTNLVEDGERMAAEDTENPPTVWWDAESGRWAVVMVDLDAPSRRSPTMREWRHWVVVNIPADELSEGDIWASYKGPTPPIGTGPHRHSFPLALPSRQYEMQELLGDLNLHAPATPMHMTIRYAAKEVHDGNEFTVSETARAPTVLWDAAPAQMYCLVMCDPDAPSRRTPRMREWRHWIVANLNGSDVSHGNVLTPYNGPTPPAGTGLHRYAFLLFKQNAPIPAAEITSGRALLLSYLSGCCGLTYVYTDITASQHWDAASGPFVLLSNIFVVQGVTLTIDPGVDVLLNFDLSLRVEGHQWRRVYCTTTSGCSFEHVCFADGGRNVNAVLRAEGTLGSFRNVTVLRSLSGGLYLTPRGAAPLLMGPLSVAQTARDPLVVILSAYQGVEVALDEYTVLGPALSLSGGQAGSEITLSRLTLTDTDGLSVSTQGRVVISNSTFTRVGLAGSRTLVAIPTGQGARVEGNVMRNIGGPVVMPACCTPDCAQLVGNQFLDSPNIYTTSAFIAGSCVLTHVVDNVFARLTVRVDNRYNTPKGFLVTRRYGDTSPGSGVPIWLSNNTLADLTLVNAFADGQSDSLLYVSTPGPVRCENNTILRPRVGTRYSTIVTLAGADSQSTFVGNLIDDVTLPSATLLSLGRHARIVGNRITNVRDTWGNRDTSTAVLRVQTHVDLLADNVLINITNPSAVLSVYSGAAPGTLIQNNTFAGMTFYDQIGTPFYFYASAASMNLTDNHWADIAYHDTLIQLGGPNRYRCLFANNTVTLAPGTSPDTSGCLITASSDFALHDNALPSLAGAGAAYGPYTLCAGSAFTCTFMDATRNWWGTADAAVIRAGVRDFFVSGQAAIEVRPYRVAAPTETEPLGPLSSAEGGGALTEATWIRAADGPVVVWADEHQPAGSVLVEAGTTLVLEAGATVRLAWRASVGVCGALVANGTAESRVTIGSQAGRWGSIFMRSPTQASLLRQADISGGGAVGMPMVANAVGVPLEVDGCTFADSGAGGLQWVVTSTANYTIRGMQASGCSSTGIYMDLTAWKGFRLEWHGGTFANNYLGLQLSPLPLFSEALVEGVTFLANRGDLTISSVSGRVINPQNRTVAVRDCVFRESRPWGSASSTSLAISGRMNSATIADNLFDHLRGAAASLPMCSYYATEQCLLVANNTFEHMDVQWTGPYYGTTFLSGSTGHFVNNTFREGSLRLGMSDSMLVSLSCGGLYNGCPTPARFENNTFQNLVLDNAGFVRIITNSAAQTIAGNQVVNLTLTGSVRPSAYPLFYHSNSNPACSNHTEACVLRANRVEGIISSVPLWCPTTDSGGTVRPNQAIYTTAGLVTGNVLKDVWYPSSQAGAALAILTQAALVEGNQVVNVTAPGAARLVALDRPGGGQVRANTVEGLVVGQLQADPATSGSSGPWELVGNRFVGIRYSNPVLLALGPGLFRNNTVVVGHLPQPGDNGTNCTNGAVATESPWVPPAGSCLVAATSRDFDVTWNRFGGLPEEDIGGPVGSSGGSGTASVRVLCLQVPLEAAGCEPVEGGWNWWGTDNLTLARARIGDFFSNHGLARVSFSPLFLSFDDAAAAAATQSGDDPTPSTTGATVSSGAYWPTPEESGLFLLNHTFAATPSPHLVNESTMVLPGSWVRIEPGAAVAFQGGVSVVVCGSWLARGTPNQPVVMSSAGSAAATATPTDGLLFIGNRSLLEVEQALVDGGPPLRGNVNVRPSGGEGGNGFVFRDLQPADVALLTNITTEASAGLAFSTPGRWNATVAGCQFESFSGMTSDLLSLRATDAPEVAIRDCLFTGPVAGHAFSLDGASTMEHLDIRRCRFFNTDVPGASASALDISGAIAAAARVQNCSFTDSRGIRYAPSAETTVPLVLRDTPFVNSTISYPFGDDNAFISSASLGGIDLGECTFRSLRMVGGDAAWVVAGLLSFNAPVNLTGCRFEDIAFLPAGPGTTAGYRAFLVRSTGARLSLTGCTFSGISAEPLMGLTLVTTAGSDLLFTNNTLGPIACGWAANQIVWGASPDSLIADNLIRDVTQPASGSFSGVLGGLGTISGNRIANITGGRGYVLRPGGGSPAVVDNWVTGVTGPGALTFTTSSPGLLAGNLFANVTTSSSNSPALLTLDGESGRITNNTFLNLRSVVLSFPISRQSPRGLVGGGGCRDGACPGSAVRLARRSAFWQIAGNVFADPGTQYEFRTGLLLDSYPDPVDLSANYLGPNGLFRATTALFDMRSDFTLGRLSVDAPLEDWPAGAPRPDWAMPPVITLQFARFADDYSALELAFDRPHPTNFLGQAEVYQTPTPCSGLFGAATAALVGSGATCQWMDPGMLNVILGSDADLTLSPALVALADGELRAAGAVTACPAPFACGTNADCSIHGVCVAAGTHRFCNCTYPWSGPRCAIPGQFQRAFHFLGVVEPVNFVSQALSSRACIVGRRAYFTIVCRNRYQQTDCVSTNVTLVLAGTDGAPIPPAAVGLQCALDHGAAVTRVRCTFSVPTNTSAQPFTYRPALDEMPLGSYAVRVLPEQPVWAYAQLEAAPEELVAGSAGQASLSCRDTYRNPTDCTVPPRVEWATLADSAGRSLLPGAAPAVGPCVVGAETPSRLLHCRLGAPTNSTAGPYGWSLRLGDANGTATLPCPAPLRVVPGRVYGPNSPLVEVPAVAVEAGRPYRVAIAGRDRYMNPIGCVPPNANSTFAVRWGTGLLPLAVTTNTTNATSNTATFVDDDGSLNLDGATAQALSAVVGVNGTLAGVRWSCSVGGVAADETAGLFVGEWVPIVTGRWVLAPQTIAGDEPQGVVQGAPLNVTVLPGGLDCNRSGPVWVSPGLAEAGAPFLVRVRAYDRFGNLLPCSPATAGARLGLLWREANASANATSTGGSGDAEFVPVPGRGPAAAPTVTWGCAADEGAEGDFEAMAVPTQAGHFAVGATCGCAVSVEDGEACWDLGLPVTVTVVPALHVAGAPTTVAWRPYAARVAGLDRFGNGVPCLEAAAAAAPVVELLWGSTGQSPPALEWHCTPGAGYEARWTPTQAEGPVAVDLLYGGRWRVPRGGLNLTVLPDVTPPAVAWVALRSSGPDPAWARPGDRVSLTFGATEALRGSPEAPLVRVGRPSDCGTGGCLINATAVAGPGAAWEGGRVWAAERPMGPAEAESLVPFGILGARDLAGLGLTGPLLSESFPQYADPPTQSQPATFTLPLLNATVTFDRTPPGVARVVFNCTRSGAEAEDGGAAVVAGQWMQVTFTTTEPVQLTGPGAPWATIAGQAAPVELLGSAEAGGGLVLRATRRLGGAEAVRLLQTGGAAGRLGFTIGGLVDRAGNPMAAPVTENGTTGPLWASGPPSCPLPPLVLRWSWTARIPGVRPAWSCARPVAGLAPHWAPLSVGLVGMAVFTLVAALSSSFIALSCPSSPSPPASPHWHPSRRAPWRVQGVEAKRQPMALQALQTVINPLAQAATTASASATPSPPPSGPPSPVLSKAPATAGGGKGKEKQTPPPTPRLGSPVRSPRRPNVPPPEVLFGAAWTPFAYRRRHQPGREAPSSATNLQEAPPQTSGSPPPSYTNKEALAALALADDSTGGSATPSPPPTPGSTRPTSSAASSARLLPPLVQRLSGSPTSASAAALGLDLAASPSPPVSPAPSALLALATWELRAGSDGDLGAGFPSGRNVPPLPPRIRPPRSPVLPSLIDALRLSPSGPLLGAAEAGVSGGTPTGCLEDYLLPAPPPGATIVGTLGRHISTGAPPGPPGPDGGTPPGSEDLAAAADTPPSSPGPLRFASPTPSTATAGTEWSRSSSFGGGGGRLDPGLGLGFGLAPPPLGSDVRAAVAGLLGMQPGSARRLPPGAPPRRPRPAAFRKATSARSSPQPPQSASAGPPFDGGLEEGEPPRCRTSPPIQMPPLSRGPSPSPSPPISPRTSESAPNAAAPMEGAPSSNGCLAVSLVPYMSTPPGPTA</sequence>
<dbReference type="Proteomes" id="UP001141327">
    <property type="component" value="Unassembled WGS sequence"/>
</dbReference>
<organism evidence="5 6">
    <name type="scientific">Paratrimastix pyriformis</name>
    <dbReference type="NCBI Taxonomy" id="342808"/>
    <lineage>
        <taxon>Eukaryota</taxon>
        <taxon>Metamonada</taxon>
        <taxon>Preaxostyla</taxon>
        <taxon>Paratrimastigidae</taxon>
        <taxon>Paratrimastix</taxon>
    </lineage>
</organism>
<feature type="compositionally biased region" description="Polar residues" evidence="2">
    <location>
        <begin position="3572"/>
        <end position="3586"/>
    </location>
</feature>
<dbReference type="PROSITE" id="PS50026">
    <property type="entry name" value="EGF_3"/>
    <property type="match status" value="1"/>
</dbReference>
<proteinExistence type="predicted"/>
<feature type="compositionally biased region" description="Low complexity" evidence="2">
    <location>
        <begin position="3597"/>
        <end position="3613"/>
    </location>
</feature>
<feature type="chain" id="PRO_5045592908" evidence="3">
    <location>
        <begin position="23"/>
        <end position="3983"/>
    </location>
</feature>
<evidence type="ECO:0000313" key="5">
    <source>
        <dbReference type="EMBL" id="KAJ4460751.1"/>
    </source>
</evidence>
<evidence type="ECO:0000256" key="2">
    <source>
        <dbReference type="SAM" id="MobiDB-lite"/>
    </source>
</evidence>
<comment type="caution">
    <text evidence="1">Lacks conserved residue(s) required for the propagation of feature annotation.</text>
</comment>
<dbReference type="Gene3D" id="2.160.20.80">
    <property type="entry name" value="E3 ubiquitin-protein ligase SopA"/>
    <property type="match status" value="1"/>
</dbReference>
<evidence type="ECO:0000259" key="4">
    <source>
        <dbReference type="PROSITE" id="PS50026"/>
    </source>
</evidence>
<feature type="compositionally biased region" description="Gly residues" evidence="2">
    <location>
        <begin position="3827"/>
        <end position="3842"/>
    </location>
</feature>
<feature type="region of interest" description="Disordered" evidence="2">
    <location>
        <begin position="3686"/>
        <end position="3714"/>
    </location>
</feature>
<evidence type="ECO:0000256" key="3">
    <source>
        <dbReference type="SAM" id="SignalP"/>
    </source>
</evidence>
<reference evidence="5" key="1">
    <citation type="journal article" date="2022" name="bioRxiv">
        <title>Genomics of Preaxostyla Flagellates Illuminates Evolutionary Transitions and the Path Towards Mitochondrial Loss.</title>
        <authorList>
            <person name="Novak L.V.F."/>
            <person name="Treitli S.C."/>
            <person name="Pyrih J."/>
            <person name="Halakuc P."/>
            <person name="Pipaliya S.V."/>
            <person name="Vacek V."/>
            <person name="Brzon O."/>
            <person name="Soukal P."/>
            <person name="Eme L."/>
            <person name="Dacks J.B."/>
            <person name="Karnkowska A."/>
            <person name="Elias M."/>
            <person name="Hampl V."/>
        </authorList>
    </citation>
    <scope>NUCLEOTIDE SEQUENCE</scope>
    <source>
        <strain evidence="5">RCP-MX</strain>
    </source>
</reference>